<sequence>MNRPGFGKEHAETSMLALHLLQSARVHVNTLLLQRVLAEPAWTEKLTDEDRRGLTALFWSNVNPYGTFRLDMDKRLDLAPAAAMPRPRTATDDADFELKIV</sequence>
<dbReference type="RefSeq" id="WP_381080677.1">
    <property type="nucleotide sequence ID" value="NZ_JBHUDX010000023.1"/>
</dbReference>
<keyword evidence="3" id="KW-1185">Reference proteome</keyword>
<reference evidence="3" key="1">
    <citation type="journal article" date="2019" name="Int. J. Syst. Evol. Microbiol.">
        <title>The Global Catalogue of Microorganisms (GCM) 10K type strain sequencing project: providing services to taxonomists for standard genome sequencing and annotation.</title>
        <authorList>
            <consortium name="The Broad Institute Genomics Platform"/>
            <consortium name="The Broad Institute Genome Sequencing Center for Infectious Disease"/>
            <person name="Wu L."/>
            <person name="Ma J."/>
        </authorList>
    </citation>
    <scope>NUCLEOTIDE SEQUENCE [LARGE SCALE GENOMIC DNA]</scope>
    <source>
        <strain evidence="3">CGMCC 1.12470</strain>
    </source>
</reference>
<dbReference type="Proteomes" id="UP001597261">
    <property type="component" value="Unassembled WGS sequence"/>
</dbReference>
<dbReference type="InterPro" id="IPR002513">
    <property type="entry name" value="Tn3_Tnp_DDE_dom"/>
</dbReference>
<evidence type="ECO:0000313" key="2">
    <source>
        <dbReference type="EMBL" id="MFD1658501.1"/>
    </source>
</evidence>
<evidence type="ECO:0000313" key="3">
    <source>
        <dbReference type="Proteomes" id="UP001597261"/>
    </source>
</evidence>
<evidence type="ECO:0000259" key="1">
    <source>
        <dbReference type="Pfam" id="PF01526"/>
    </source>
</evidence>
<comment type="caution">
    <text evidence="2">The sequence shown here is derived from an EMBL/GenBank/DDBJ whole genome shotgun (WGS) entry which is preliminary data.</text>
</comment>
<gene>
    <name evidence="2" type="ORF">ACFSL4_09835</name>
</gene>
<proteinExistence type="predicted"/>
<dbReference type="EMBL" id="JBHUDX010000023">
    <property type="protein sequence ID" value="MFD1658501.1"/>
    <property type="molecule type" value="Genomic_DNA"/>
</dbReference>
<organism evidence="2 3">
    <name type="scientific">Streptomyces caeni</name>
    <dbReference type="NCBI Taxonomy" id="2307231"/>
    <lineage>
        <taxon>Bacteria</taxon>
        <taxon>Bacillati</taxon>
        <taxon>Actinomycetota</taxon>
        <taxon>Actinomycetes</taxon>
        <taxon>Kitasatosporales</taxon>
        <taxon>Streptomycetaceae</taxon>
        <taxon>Streptomyces</taxon>
    </lineage>
</organism>
<dbReference type="Pfam" id="PF01526">
    <property type="entry name" value="DDE_Tnp_Tn3"/>
    <property type="match status" value="1"/>
</dbReference>
<feature type="domain" description="Tn3 transposase DDE" evidence="1">
    <location>
        <begin position="9"/>
        <end position="68"/>
    </location>
</feature>
<protein>
    <submittedName>
        <fullName evidence="2">Tn3 family transposase</fullName>
    </submittedName>
</protein>
<name>A0ABW4INH2_9ACTN</name>
<accession>A0ABW4INH2</accession>